<feature type="compositionally biased region" description="Basic and acidic residues" evidence="7">
    <location>
        <begin position="490"/>
        <end position="522"/>
    </location>
</feature>
<proteinExistence type="inferred from homology"/>
<dbReference type="InterPro" id="IPR031052">
    <property type="entry name" value="FHY3/FAR1"/>
</dbReference>
<comment type="function">
    <text evidence="6">Putative transcription activator involved in regulating light control of development.</text>
</comment>
<evidence type="ECO:0000256" key="5">
    <source>
        <dbReference type="PROSITE-ProRule" id="PRU00325"/>
    </source>
</evidence>
<evidence type="ECO:0000256" key="2">
    <source>
        <dbReference type="ARBA" id="ARBA00022723"/>
    </source>
</evidence>
<feature type="domain" description="SWIM-type" evidence="8">
    <location>
        <begin position="333"/>
        <end position="369"/>
    </location>
</feature>
<evidence type="ECO:0000256" key="1">
    <source>
        <dbReference type="ARBA" id="ARBA00005889"/>
    </source>
</evidence>
<evidence type="ECO:0000256" key="3">
    <source>
        <dbReference type="ARBA" id="ARBA00022771"/>
    </source>
</evidence>
<feature type="region of interest" description="Disordered" evidence="7">
    <location>
        <begin position="478"/>
        <end position="533"/>
    </location>
</feature>
<accession>A0A0A9EVH1</accession>
<evidence type="ECO:0000313" key="9">
    <source>
        <dbReference type="EMBL" id="JAE01886.1"/>
    </source>
</evidence>
<dbReference type="PROSITE" id="PS50966">
    <property type="entry name" value="ZF_SWIM"/>
    <property type="match status" value="1"/>
</dbReference>
<evidence type="ECO:0000259" key="8">
    <source>
        <dbReference type="PROSITE" id="PS50966"/>
    </source>
</evidence>
<dbReference type="PANTHER" id="PTHR31669:SF248">
    <property type="entry name" value="PROTEIN FAR1-RELATED SEQUENCE"/>
    <property type="match status" value="1"/>
</dbReference>
<organism evidence="9">
    <name type="scientific">Arundo donax</name>
    <name type="common">Giant reed</name>
    <name type="synonym">Donax arundinaceus</name>
    <dbReference type="NCBI Taxonomy" id="35708"/>
    <lineage>
        <taxon>Eukaryota</taxon>
        <taxon>Viridiplantae</taxon>
        <taxon>Streptophyta</taxon>
        <taxon>Embryophyta</taxon>
        <taxon>Tracheophyta</taxon>
        <taxon>Spermatophyta</taxon>
        <taxon>Magnoliopsida</taxon>
        <taxon>Liliopsida</taxon>
        <taxon>Poales</taxon>
        <taxon>Poaceae</taxon>
        <taxon>PACMAD clade</taxon>
        <taxon>Arundinoideae</taxon>
        <taxon>Arundineae</taxon>
        <taxon>Arundo</taxon>
    </lineage>
</organism>
<keyword evidence="3 5" id="KW-0863">Zinc-finger</keyword>
<dbReference type="GO" id="GO:0008270">
    <property type="term" value="F:zinc ion binding"/>
    <property type="evidence" value="ECO:0007669"/>
    <property type="project" value="UniProtKB-UniRule"/>
</dbReference>
<protein>
    <recommendedName>
        <fullName evidence="6">Protein FAR1-RELATED SEQUENCE</fullName>
    </recommendedName>
</protein>
<keyword evidence="2 6" id="KW-0479">Metal-binding</keyword>
<keyword evidence="4 6" id="KW-0862">Zinc</keyword>
<dbReference type="AlphaFoldDB" id="A0A0A9EVH1"/>
<name>A0A0A9EVH1_ARUDO</name>
<reference evidence="9" key="2">
    <citation type="journal article" date="2015" name="Data Brief">
        <title>Shoot transcriptome of the giant reed, Arundo donax.</title>
        <authorList>
            <person name="Barrero R.A."/>
            <person name="Guerrero F.D."/>
            <person name="Moolhuijzen P."/>
            <person name="Goolsby J.A."/>
            <person name="Tidwell J."/>
            <person name="Bellgard S.E."/>
            <person name="Bellgard M.I."/>
        </authorList>
    </citation>
    <scope>NUCLEOTIDE SEQUENCE</scope>
    <source>
        <tissue evidence="9">Shoot tissue taken approximately 20 cm above the soil surface</tissue>
    </source>
</reference>
<dbReference type="InterPro" id="IPR007527">
    <property type="entry name" value="Znf_SWIM"/>
</dbReference>
<dbReference type="PANTHER" id="PTHR31669">
    <property type="entry name" value="PROTEIN FAR1-RELATED SEQUENCE 10-RELATED"/>
    <property type="match status" value="1"/>
</dbReference>
<dbReference type="SMART" id="SM00575">
    <property type="entry name" value="ZnF_PMZ"/>
    <property type="match status" value="1"/>
</dbReference>
<dbReference type="GO" id="GO:0005634">
    <property type="term" value="C:nucleus"/>
    <property type="evidence" value="ECO:0007669"/>
    <property type="project" value="UniProtKB-SubCell"/>
</dbReference>
<dbReference type="Pfam" id="PF04434">
    <property type="entry name" value="SWIM"/>
    <property type="match status" value="1"/>
</dbReference>
<comment type="similarity">
    <text evidence="1 6">Belongs to the FHY3/FAR1 family.</text>
</comment>
<reference evidence="9" key="1">
    <citation type="submission" date="2014-09" db="EMBL/GenBank/DDBJ databases">
        <authorList>
            <person name="Magalhaes I.L.F."/>
            <person name="Oliveira U."/>
            <person name="Santos F.R."/>
            <person name="Vidigal T.H.D.A."/>
            <person name="Brescovit A.D."/>
            <person name="Santos A.J."/>
        </authorList>
    </citation>
    <scope>NUCLEOTIDE SEQUENCE</scope>
    <source>
        <tissue evidence="9">Shoot tissue taken approximately 20 cm above the soil surface</tissue>
    </source>
</reference>
<evidence type="ECO:0000256" key="7">
    <source>
        <dbReference type="SAM" id="MobiDB-lite"/>
    </source>
</evidence>
<dbReference type="GO" id="GO:0006355">
    <property type="term" value="P:regulation of DNA-templated transcription"/>
    <property type="evidence" value="ECO:0007669"/>
    <property type="project" value="UniProtKB-UniRule"/>
</dbReference>
<dbReference type="Pfam" id="PF10551">
    <property type="entry name" value="MULE"/>
    <property type="match status" value="1"/>
</dbReference>
<sequence length="629" mass="72283">MKTGDLRALMDYFRRMKSDNPSFYYAIQVDENDKAANLFWADARSIMDYHYFCDVICFGMIYKVNDFSRPLALFLGMNHHRQMIIFGAAFLYDETVESFKWLFETFKSAMSGKQPKVILTDLSASLKEALALTWPGTIQRSCVWQIYEDTVKFLADLFSTSEELTYDFRHCVFDVEDEQEFVDTWNVIMEKHSLKENEWLSKLYEDRENWALPYTRQIFSGDIKSMLHAENFGTRVKEYMGCETDIPLFLKFFENSAEKRRQEEMQADYQANQGAPRIHLPFLWQAANLYTPITFELFRKEYELSVDCMAYGCGEFGSLSEYMITDKNKSKDQLVRFDSSDGTVACTCKKFESAGLLCCHILKVYELRNAKEIPPQYFLKRWRKDVKLVTMDEIDGFNYDSDTKSSVPGRHAILCRLFYRIAAKAAENIETSALMANQSDQLLAEVERTLQSTLADKSSSYSIKDQLTHMVQNDYLLSSSNEAQGSTGKKKCEVARRRNDLETNKRKKARKDETEAGPRGELDITPGSIQSEPRNGLNQFIPDQFMQGHYVLGHNFGLGSSHNLHDSLNQFGQASSVSALQQQPFPGNGQLTQGYPGDMHALQFVETTPQINEQNGDQGQSSIPVWDFL</sequence>
<evidence type="ECO:0000256" key="4">
    <source>
        <dbReference type="ARBA" id="ARBA00022833"/>
    </source>
</evidence>
<comment type="subcellular location">
    <subcellularLocation>
        <location evidence="6">Nucleus</location>
    </subcellularLocation>
</comment>
<dbReference type="InterPro" id="IPR018289">
    <property type="entry name" value="MULE_transposase_dom"/>
</dbReference>
<dbReference type="EMBL" id="GBRH01196010">
    <property type="protein sequence ID" value="JAE01886.1"/>
    <property type="molecule type" value="Transcribed_RNA"/>
</dbReference>
<feature type="compositionally biased region" description="Polar residues" evidence="7">
    <location>
        <begin position="478"/>
        <end position="487"/>
    </location>
</feature>
<evidence type="ECO:0000256" key="6">
    <source>
        <dbReference type="RuleBase" id="RU367018"/>
    </source>
</evidence>
<keyword evidence="6" id="KW-0539">Nucleus</keyword>
<dbReference type="InterPro" id="IPR006564">
    <property type="entry name" value="Znf_PMZ"/>
</dbReference>